<dbReference type="AlphaFoldDB" id="A0A9N9ALY0"/>
<dbReference type="EMBL" id="CAJVPV010002757">
    <property type="protein sequence ID" value="CAG8535029.1"/>
    <property type="molecule type" value="Genomic_DNA"/>
</dbReference>
<organism evidence="2 3">
    <name type="scientific">Acaulospora morrowiae</name>
    <dbReference type="NCBI Taxonomy" id="94023"/>
    <lineage>
        <taxon>Eukaryota</taxon>
        <taxon>Fungi</taxon>
        <taxon>Fungi incertae sedis</taxon>
        <taxon>Mucoromycota</taxon>
        <taxon>Glomeromycotina</taxon>
        <taxon>Glomeromycetes</taxon>
        <taxon>Diversisporales</taxon>
        <taxon>Acaulosporaceae</taxon>
        <taxon>Acaulospora</taxon>
    </lineage>
</organism>
<evidence type="ECO:0000256" key="1">
    <source>
        <dbReference type="SAM" id="MobiDB-lite"/>
    </source>
</evidence>
<reference evidence="2" key="1">
    <citation type="submission" date="2021-06" db="EMBL/GenBank/DDBJ databases">
        <authorList>
            <person name="Kallberg Y."/>
            <person name="Tangrot J."/>
            <person name="Rosling A."/>
        </authorList>
    </citation>
    <scope>NUCLEOTIDE SEQUENCE</scope>
    <source>
        <strain evidence="2">CL551</strain>
    </source>
</reference>
<name>A0A9N9ALY0_9GLOM</name>
<proteinExistence type="predicted"/>
<evidence type="ECO:0000313" key="2">
    <source>
        <dbReference type="EMBL" id="CAG8535029.1"/>
    </source>
</evidence>
<accession>A0A9N9ALY0</accession>
<feature type="region of interest" description="Disordered" evidence="1">
    <location>
        <begin position="25"/>
        <end position="50"/>
    </location>
</feature>
<dbReference type="Proteomes" id="UP000789342">
    <property type="component" value="Unassembled WGS sequence"/>
</dbReference>
<comment type="caution">
    <text evidence="2">The sequence shown here is derived from an EMBL/GenBank/DDBJ whole genome shotgun (WGS) entry which is preliminary data.</text>
</comment>
<gene>
    <name evidence="2" type="ORF">AMORRO_LOCUS4854</name>
</gene>
<protein>
    <submittedName>
        <fullName evidence="2">16564_t:CDS:1</fullName>
    </submittedName>
</protein>
<sequence>MATLWNERSNTSYCYRYRYTIPRSPTSKAMSSTTSPSATEVSTSPSATEVSIPSATEVSISPSGPVRDINWYRQLWWNTGNFHPKAKWNENPNTELSNYEFIDDSSDILTEAEACEEIKTIKTLSETEGEWESGNYVNTKTYRLICWENKYQNPIQIVTVKA</sequence>
<evidence type="ECO:0000313" key="3">
    <source>
        <dbReference type="Proteomes" id="UP000789342"/>
    </source>
</evidence>
<keyword evidence="3" id="KW-1185">Reference proteome</keyword>